<dbReference type="EMBL" id="JBHSBV010000005">
    <property type="protein sequence ID" value="MFC4202088.1"/>
    <property type="molecule type" value="Genomic_DNA"/>
</dbReference>
<evidence type="ECO:0000313" key="2">
    <source>
        <dbReference type="EMBL" id="MFC4202088.1"/>
    </source>
</evidence>
<keyword evidence="3" id="KW-1185">Reference proteome</keyword>
<evidence type="ECO:0000256" key="1">
    <source>
        <dbReference type="SAM" id="Phobius"/>
    </source>
</evidence>
<name>A0ABV8P1N4_9BURK</name>
<dbReference type="Proteomes" id="UP001595848">
    <property type="component" value="Unassembled WGS sequence"/>
</dbReference>
<accession>A0ABV8P1N4</accession>
<keyword evidence="1" id="KW-0472">Membrane</keyword>
<evidence type="ECO:0008006" key="4">
    <source>
        <dbReference type="Google" id="ProtNLM"/>
    </source>
</evidence>
<keyword evidence="1" id="KW-0812">Transmembrane</keyword>
<feature type="transmembrane region" description="Helical" evidence="1">
    <location>
        <begin position="51"/>
        <end position="72"/>
    </location>
</feature>
<reference evidence="3" key="1">
    <citation type="journal article" date="2019" name="Int. J. Syst. Evol. Microbiol.">
        <title>The Global Catalogue of Microorganisms (GCM) 10K type strain sequencing project: providing services to taxonomists for standard genome sequencing and annotation.</title>
        <authorList>
            <consortium name="The Broad Institute Genomics Platform"/>
            <consortium name="The Broad Institute Genome Sequencing Center for Infectious Disease"/>
            <person name="Wu L."/>
            <person name="Ma J."/>
        </authorList>
    </citation>
    <scope>NUCLEOTIDE SEQUENCE [LARGE SCALE GENOMIC DNA]</scope>
    <source>
        <strain evidence="3">LMG 24813</strain>
    </source>
</reference>
<gene>
    <name evidence="2" type="ORF">ACFOY1_14105</name>
</gene>
<dbReference type="RefSeq" id="WP_217966289.1">
    <property type="nucleotide sequence ID" value="NZ_JAHTBN010000012.1"/>
</dbReference>
<proteinExistence type="predicted"/>
<organism evidence="2 3">
    <name type="scientific">Candidimonas humi</name>
    <dbReference type="NCBI Taxonomy" id="683355"/>
    <lineage>
        <taxon>Bacteria</taxon>
        <taxon>Pseudomonadati</taxon>
        <taxon>Pseudomonadota</taxon>
        <taxon>Betaproteobacteria</taxon>
        <taxon>Burkholderiales</taxon>
        <taxon>Alcaligenaceae</taxon>
        <taxon>Candidimonas</taxon>
    </lineage>
</organism>
<evidence type="ECO:0000313" key="3">
    <source>
        <dbReference type="Proteomes" id="UP001595848"/>
    </source>
</evidence>
<keyword evidence="1" id="KW-1133">Transmembrane helix</keyword>
<comment type="caution">
    <text evidence="2">The sequence shown here is derived from an EMBL/GenBank/DDBJ whole genome shotgun (WGS) entry which is preliminary data.</text>
</comment>
<protein>
    <recommendedName>
        <fullName evidence="4">LPXTG-motif cell wall anchor domain-containing protein</fullName>
    </recommendedName>
</protein>
<sequence>MRQVLIIIGLVLLVAGIWVVAGNGSYHDTETVVKIGSAALKATHEKAIPQWLGISGIVVGAILVLGGFAGWFKRK</sequence>